<dbReference type="Proteomes" id="UP000194499">
    <property type="component" value="Unassembled WGS sequence"/>
</dbReference>
<name>A0A3P1BW61_9BACI</name>
<gene>
    <name evidence="2" type="ORF">BACERE00191_03094</name>
    <name evidence="1" type="ORF">FPL01_24650</name>
</gene>
<reference evidence="3" key="1">
    <citation type="submission" date="2017-04" db="EMBL/GenBank/DDBJ databases">
        <authorList>
            <person name="Criscuolo A."/>
        </authorList>
    </citation>
    <scope>NUCLEOTIDE SEQUENCE [LARGE SCALE GENOMIC DNA]</scope>
</reference>
<accession>A0A3P1BW61</accession>
<sequence>MAHKSTGVFRVPVSENGIIPTALNIMLNNDSRHHTSKVTVSVKRSRNISFPTQTELVEISRTFVSLEPNSTTKIVLFTPEFQIEDFLDVIISGNKYDVKDVLVYSFLADSAGHNLPSTVFRNAEYTFTLAC</sequence>
<dbReference type="EMBL" id="CP041979">
    <property type="protein sequence ID" value="QHH91500.1"/>
    <property type="molecule type" value="Genomic_DNA"/>
</dbReference>
<proteinExistence type="predicted"/>
<dbReference type="RefSeq" id="WP_014893254.1">
    <property type="nucleotide sequence ID" value="NZ_CP093424.1"/>
</dbReference>
<dbReference type="AlphaFoldDB" id="A0A3P1BW61"/>
<organism evidence="2 3">
    <name type="scientific">Bacillus pacificus</name>
    <dbReference type="NCBI Taxonomy" id="2026187"/>
    <lineage>
        <taxon>Bacteria</taxon>
        <taxon>Bacillati</taxon>
        <taxon>Bacillota</taxon>
        <taxon>Bacilli</taxon>
        <taxon>Bacillales</taxon>
        <taxon>Bacillaceae</taxon>
        <taxon>Bacillus</taxon>
        <taxon>Bacillus cereus group</taxon>
    </lineage>
</organism>
<reference evidence="1 4" key="3">
    <citation type="submission" date="2019-07" db="EMBL/GenBank/DDBJ databases">
        <authorList>
            <person name="Yu W.S."/>
            <person name="Cheong H.-M."/>
            <person name="Choi Y."/>
            <person name="Hwang K.J."/>
            <person name="Jung K."/>
            <person name="Lee S."/>
            <person name="Choi C."/>
        </authorList>
    </citation>
    <scope>NUCLEOTIDE SEQUENCE [LARGE SCALE GENOMIC DNA]</scope>
    <source>
        <strain evidence="1 4">NCCP 15909</strain>
    </source>
</reference>
<protein>
    <submittedName>
        <fullName evidence="2">Uncharacterized protein</fullName>
    </submittedName>
</protein>
<evidence type="ECO:0000313" key="3">
    <source>
        <dbReference type="Proteomes" id="UP000194499"/>
    </source>
</evidence>
<keyword evidence="4" id="KW-1185">Reference proteome</keyword>
<reference evidence="2" key="2">
    <citation type="submission" date="2017-04" db="EMBL/GenBank/DDBJ databases">
        <authorList>
            <person name="Afonso C.L."/>
            <person name="Miller P.J."/>
            <person name="Scott M.A."/>
            <person name="Spackman E."/>
            <person name="Goraichik I."/>
            <person name="Dimitrov K.M."/>
            <person name="Suarez D.L."/>
            <person name="Swayne D.E."/>
        </authorList>
    </citation>
    <scope>NUCLEOTIDE SEQUENCE [LARGE SCALE GENOMIC DNA]</scope>
    <source>
        <strain evidence="2">16-00191</strain>
    </source>
</reference>
<evidence type="ECO:0000313" key="2">
    <source>
        <dbReference type="EMBL" id="SME11608.1"/>
    </source>
</evidence>
<accession>A0A1Y5ZSB3</accession>
<dbReference type="EMBL" id="FWZB01000039">
    <property type="protein sequence ID" value="SME11608.1"/>
    <property type="molecule type" value="Genomic_DNA"/>
</dbReference>
<evidence type="ECO:0000313" key="1">
    <source>
        <dbReference type="EMBL" id="QHH91500.1"/>
    </source>
</evidence>
<dbReference type="Proteomes" id="UP000464796">
    <property type="component" value="Chromosome"/>
</dbReference>
<evidence type="ECO:0000313" key="4">
    <source>
        <dbReference type="Proteomes" id="UP000464796"/>
    </source>
</evidence>